<dbReference type="PROSITE" id="PS51125">
    <property type="entry name" value="NHL"/>
    <property type="match status" value="3"/>
</dbReference>
<reference evidence="6 7" key="1">
    <citation type="submission" date="2019-03" db="EMBL/GenBank/DDBJ databases">
        <title>Deep-cultivation of Planctomycetes and their phenomic and genomic characterization uncovers novel biology.</title>
        <authorList>
            <person name="Wiegand S."/>
            <person name="Jogler M."/>
            <person name="Boedeker C."/>
            <person name="Pinto D."/>
            <person name="Vollmers J."/>
            <person name="Rivas-Marin E."/>
            <person name="Kohn T."/>
            <person name="Peeters S.H."/>
            <person name="Heuer A."/>
            <person name="Rast P."/>
            <person name="Oberbeckmann S."/>
            <person name="Bunk B."/>
            <person name="Jeske O."/>
            <person name="Meyerdierks A."/>
            <person name="Storesund J.E."/>
            <person name="Kallscheuer N."/>
            <person name="Luecker S."/>
            <person name="Lage O.M."/>
            <person name="Pohl T."/>
            <person name="Merkel B.J."/>
            <person name="Hornburger P."/>
            <person name="Mueller R.-W."/>
            <person name="Bruemmer F."/>
            <person name="Labrenz M."/>
            <person name="Spormann A.M."/>
            <person name="Op den Camp H."/>
            <person name="Overmann J."/>
            <person name="Amann R."/>
            <person name="Jetten M.S.M."/>
            <person name="Mascher T."/>
            <person name="Medema M.H."/>
            <person name="Devos D.P."/>
            <person name="Kaster A.-K."/>
            <person name="Ovreas L."/>
            <person name="Rohde M."/>
            <person name="Galperin M.Y."/>
            <person name="Jogler C."/>
        </authorList>
    </citation>
    <scope>NUCLEOTIDE SEQUENCE [LARGE SCALE GENOMIC DNA]</scope>
    <source>
        <strain evidence="6 7">V144</strain>
    </source>
</reference>
<dbReference type="InterPro" id="IPR027417">
    <property type="entry name" value="P-loop_NTPase"/>
</dbReference>
<keyword evidence="3 6" id="KW-0067">ATP-binding</keyword>
<evidence type="ECO:0000259" key="5">
    <source>
        <dbReference type="PROSITE" id="PS50893"/>
    </source>
</evidence>
<dbReference type="GO" id="GO:0016887">
    <property type="term" value="F:ATP hydrolysis activity"/>
    <property type="evidence" value="ECO:0007669"/>
    <property type="project" value="InterPro"/>
</dbReference>
<name>A0A517VWS1_9PLAN</name>
<dbReference type="EMBL" id="CP037920">
    <property type="protein sequence ID" value="QDT97432.1"/>
    <property type="molecule type" value="Genomic_DNA"/>
</dbReference>
<protein>
    <submittedName>
        <fullName evidence="6">Sulfate/thiosulfate import ATP-binding protein CysA</fullName>
    </submittedName>
</protein>
<dbReference type="GO" id="GO:0005524">
    <property type="term" value="F:ATP binding"/>
    <property type="evidence" value="ECO:0007669"/>
    <property type="project" value="UniProtKB-KW"/>
</dbReference>
<dbReference type="RefSeq" id="WP_144985782.1">
    <property type="nucleotide sequence ID" value="NZ_CP037920.1"/>
</dbReference>
<dbReference type="Pfam" id="PF01436">
    <property type="entry name" value="NHL"/>
    <property type="match status" value="2"/>
</dbReference>
<evidence type="ECO:0000313" key="7">
    <source>
        <dbReference type="Proteomes" id="UP000318704"/>
    </source>
</evidence>
<dbReference type="SUPFAM" id="SSF52540">
    <property type="entry name" value="P-loop containing nucleoside triphosphate hydrolases"/>
    <property type="match status" value="1"/>
</dbReference>
<dbReference type="InterPro" id="IPR003439">
    <property type="entry name" value="ABC_transporter-like_ATP-bd"/>
</dbReference>
<dbReference type="PANTHER" id="PTHR24104">
    <property type="entry name" value="E3 UBIQUITIN-PROTEIN LIGASE NHLRC1-RELATED"/>
    <property type="match status" value="1"/>
</dbReference>
<evidence type="ECO:0000256" key="2">
    <source>
        <dbReference type="ARBA" id="ARBA00022741"/>
    </source>
</evidence>
<dbReference type="Gene3D" id="2.120.10.30">
    <property type="entry name" value="TolB, C-terminal domain"/>
    <property type="match status" value="2"/>
</dbReference>
<sequence>MNMRTQQSESSLWSLKQVSLRGGSGDRLVDVDLEIPQGITAIMGYSGAGKTSLLNLLVEYERPHQGSVARSNHCFPSDSAVETFWVPHSLGLWPQYDVQEHLVLVHPAPETLNETVEELLNAFRLTSVRKKYPGQLSQGEASRLSVARALASQAKVLVMDEPLVHVDQAHWPLYWDAIRHYCEKNKTSLVFSTHMPELVLKEAQHVVCLDEGAVVYAGAVHDLYYAPPSYQIGMYLGPVNDLSDVKIQSDQNQSETITLVRPEQLTLIKEESSEWEVRQTTFSGALEKVETVHHQTQSNQTFYHRPPRATLKPGDRISIHLLLLLFCLLTCFGCHSDSAPELSFPKIVQWSLPSEGTKVPAPRSVNVGPKEELYVLDNAGRVLVYNPENELVRKWMMPDYDVGKPEGICFLKNGQIAVADTHYHRVVFFDDQGNVQKMLGEQGEGPSQFIYPVSIVQDPSGNIYVGEYGGNDRVQKFSEEGEFLLEFGEHGTEPGQFERASGMVWHQGKIYVADASNNCIQVFSDEGAFLEVLGTKTGGIPLYYPYDIAIDRSKEEFYIVEYGAGRITKTDLEGRVLGRFGKTGSKQGEFVTPWGVTVNSKDQVFVADTGNRLIVKLIP</sequence>
<accession>A0A517VWS1</accession>
<dbReference type="Pfam" id="PF00005">
    <property type="entry name" value="ABC_tran"/>
    <property type="match status" value="1"/>
</dbReference>
<dbReference type="InterPro" id="IPR017871">
    <property type="entry name" value="ABC_transporter-like_CS"/>
</dbReference>
<keyword evidence="1" id="KW-0677">Repeat</keyword>
<feature type="repeat" description="NHL" evidence="4">
    <location>
        <begin position="405"/>
        <end position="432"/>
    </location>
</feature>
<evidence type="ECO:0000313" key="6">
    <source>
        <dbReference type="EMBL" id="QDT97432.1"/>
    </source>
</evidence>
<dbReference type="PROSITE" id="PS50893">
    <property type="entry name" value="ABC_TRANSPORTER_2"/>
    <property type="match status" value="1"/>
</dbReference>
<feature type="domain" description="ABC transporter" evidence="5">
    <location>
        <begin position="13"/>
        <end position="236"/>
    </location>
</feature>
<dbReference type="CDD" id="cd00267">
    <property type="entry name" value="ABC_ATPase"/>
    <property type="match status" value="1"/>
</dbReference>
<evidence type="ECO:0000256" key="4">
    <source>
        <dbReference type="PROSITE-ProRule" id="PRU00504"/>
    </source>
</evidence>
<dbReference type="KEGG" id="gaw:V144x_29070"/>
<feature type="repeat" description="NHL" evidence="4">
    <location>
        <begin position="577"/>
        <end position="619"/>
    </location>
</feature>
<proteinExistence type="predicted"/>
<organism evidence="6 7">
    <name type="scientific">Gimesia aquarii</name>
    <dbReference type="NCBI Taxonomy" id="2527964"/>
    <lineage>
        <taxon>Bacteria</taxon>
        <taxon>Pseudomonadati</taxon>
        <taxon>Planctomycetota</taxon>
        <taxon>Planctomycetia</taxon>
        <taxon>Planctomycetales</taxon>
        <taxon>Planctomycetaceae</taxon>
        <taxon>Gimesia</taxon>
    </lineage>
</organism>
<dbReference type="InterPro" id="IPR001258">
    <property type="entry name" value="NHL_repeat"/>
</dbReference>
<dbReference type="Pfam" id="PF17170">
    <property type="entry name" value="DUF5128"/>
    <property type="match status" value="1"/>
</dbReference>
<dbReference type="InterPro" id="IPR011042">
    <property type="entry name" value="6-blade_b-propeller_TolB-like"/>
</dbReference>
<dbReference type="PROSITE" id="PS00211">
    <property type="entry name" value="ABC_TRANSPORTER_1"/>
    <property type="match status" value="1"/>
</dbReference>
<dbReference type="SUPFAM" id="SSF63829">
    <property type="entry name" value="Calcium-dependent phosphotriesterase"/>
    <property type="match status" value="1"/>
</dbReference>
<keyword evidence="2" id="KW-0547">Nucleotide-binding</keyword>
<evidence type="ECO:0000256" key="3">
    <source>
        <dbReference type="ARBA" id="ARBA00022840"/>
    </source>
</evidence>
<dbReference type="Gene3D" id="3.40.50.300">
    <property type="entry name" value="P-loop containing nucleotide triphosphate hydrolases"/>
    <property type="match status" value="1"/>
</dbReference>
<gene>
    <name evidence="6" type="primary">cysA_1</name>
    <name evidence="6" type="ORF">V144x_29070</name>
</gene>
<dbReference type="AlphaFoldDB" id="A0A517VWS1"/>
<dbReference type="InterPro" id="IPR050952">
    <property type="entry name" value="TRIM-NHL_E3_ligases"/>
</dbReference>
<dbReference type="Proteomes" id="UP000318704">
    <property type="component" value="Chromosome"/>
</dbReference>
<feature type="repeat" description="NHL" evidence="4">
    <location>
        <begin position="484"/>
        <end position="526"/>
    </location>
</feature>
<evidence type="ECO:0000256" key="1">
    <source>
        <dbReference type="ARBA" id="ARBA00022737"/>
    </source>
</evidence>